<dbReference type="STRING" id="1304275.C41B8_04801"/>
<dbReference type="eggNOG" id="COG5007">
    <property type="taxonomic scope" value="Bacteria"/>
</dbReference>
<evidence type="ECO:0000256" key="1">
    <source>
        <dbReference type="ARBA" id="ARBA00005578"/>
    </source>
</evidence>
<dbReference type="InterPro" id="IPR050961">
    <property type="entry name" value="BolA/IbaG_stress_morph_reg"/>
</dbReference>
<protein>
    <submittedName>
        <fullName evidence="3">BolA family protein</fullName>
    </submittedName>
</protein>
<comment type="similarity">
    <text evidence="1 2">Belongs to the BolA/IbaG family.</text>
</comment>
<evidence type="ECO:0000256" key="2">
    <source>
        <dbReference type="RuleBase" id="RU003860"/>
    </source>
</evidence>
<dbReference type="Pfam" id="PF01722">
    <property type="entry name" value="BolA"/>
    <property type="match status" value="1"/>
</dbReference>
<dbReference type="AlphaFoldDB" id="A0A084IP88"/>
<accession>A0A084IP88</accession>
<dbReference type="PANTHER" id="PTHR46229">
    <property type="entry name" value="BOLA TRANSCRIPTION REGULATOR"/>
    <property type="match status" value="1"/>
</dbReference>
<dbReference type="GO" id="GO:0006351">
    <property type="term" value="P:DNA-templated transcription"/>
    <property type="evidence" value="ECO:0007669"/>
    <property type="project" value="TreeGrafter"/>
</dbReference>
<proteinExistence type="inferred from homology"/>
<keyword evidence="4" id="KW-1185">Reference proteome</keyword>
<dbReference type="OrthoDB" id="9801469at2"/>
<evidence type="ECO:0000313" key="4">
    <source>
        <dbReference type="Proteomes" id="UP000028302"/>
    </source>
</evidence>
<dbReference type="PANTHER" id="PTHR46229:SF2">
    <property type="entry name" value="BOLA-LIKE PROTEIN 1"/>
    <property type="match status" value="1"/>
</dbReference>
<dbReference type="SUPFAM" id="SSF82657">
    <property type="entry name" value="BolA-like"/>
    <property type="match status" value="1"/>
</dbReference>
<dbReference type="InterPro" id="IPR036065">
    <property type="entry name" value="BolA-like_sf"/>
</dbReference>
<name>A0A084IP88_SALHC</name>
<evidence type="ECO:0000313" key="3">
    <source>
        <dbReference type="EMBL" id="KEZ78522.1"/>
    </source>
</evidence>
<organism evidence="3 4">
    <name type="scientific">Salinisphaera hydrothermalis (strain C41B8)</name>
    <dbReference type="NCBI Taxonomy" id="1304275"/>
    <lineage>
        <taxon>Bacteria</taxon>
        <taxon>Pseudomonadati</taxon>
        <taxon>Pseudomonadota</taxon>
        <taxon>Gammaproteobacteria</taxon>
        <taxon>Salinisphaerales</taxon>
        <taxon>Salinisphaeraceae</taxon>
        <taxon>Salinisphaera</taxon>
    </lineage>
</organism>
<dbReference type="PIRSF" id="PIRSF003113">
    <property type="entry name" value="BolA"/>
    <property type="match status" value="1"/>
</dbReference>
<dbReference type="PATRIC" id="fig|1304275.5.peg.983"/>
<dbReference type="RefSeq" id="WP_037334816.1">
    <property type="nucleotide sequence ID" value="NZ_APNK01000004.1"/>
</dbReference>
<comment type="caution">
    <text evidence="3">The sequence shown here is derived from an EMBL/GenBank/DDBJ whole genome shotgun (WGS) entry which is preliminary data.</text>
</comment>
<dbReference type="Gene3D" id="3.30.300.90">
    <property type="entry name" value="BolA-like"/>
    <property type="match status" value="1"/>
</dbReference>
<dbReference type="GO" id="GO:0005829">
    <property type="term" value="C:cytosol"/>
    <property type="evidence" value="ECO:0007669"/>
    <property type="project" value="TreeGrafter"/>
</dbReference>
<dbReference type="EMBL" id="APNK01000004">
    <property type="protein sequence ID" value="KEZ78522.1"/>
    <property type="molecule type" value="Genomic_DNA"/>
</dbReference>
<dbReference type="Proteomes" id="UP000028302">
    <property type="component" value="Unassembled WGS sequence"/>
</dbReference>
<dbReference type="InterPro" id="IPR002634">
    <property type="entry name" value="BolA"/>
</dbReference>
<reference evidence="3 4" key="1">
    <citation type="submission" date="2013-03" db="EMBL/GenBank/DDBJ databases">
        <title>Salinisphaera hydrothermalis C41B8 Genome Sequencing.</title>
        <authorList>
            <person name="Li C."/>
            <person name="Lai Q."/>
            <person name="Shao Z."/>
        </authorList>
    </citation>
    <scope>NUCLEOTIDE SEQUENCE [LARGE SCALE GENOMIC DNA]</scope>
    <source>
        <strain evidence="3 4">C41B8</strain>
    </source>
</reference>
<sequence>MYSPDAIRELIEAGLPDADVQVVGDDGTHFAARVISPSFAGKGIVEQHRMVYATLGERMGEEIHALSLKTLTPEQAGTAS</sequence>
<gene>
    <name evidence="3" type="ORF">C41B8_04801</name>
</gene>